<sequence>MPLRSPPLPLLLLTFSSLLSLANSANTGNDGCPCVEWAELDDYRMTYGGESCLFFSPTEGMLTGGDTSNAFCYPPHYGSTECKAWDEDLEPFCADSSGNSLAHAPDWCADHFCYVDPNNCDSIVSRSGMFPDVELYYSYATCGSKNSFVDWLDNPNGADLTKVSDAVENYLFTSTAILESSYAELAGATDVGDYCTLPESCSCQNCALSLSWGCQKVDFTEANVIFGCKNGVCIDKTRPDAERAQCLGRELATQYQRVATKEYNDLNRIGYQYFGDHDAGVMVQWPEMEWCKEDGVTPPDYDPRFRPWYSLAASGGKDVVMVIDRSGSMYSENRADIAKKAALAVLDTLTWADYANVVFFSAAGLEEAYGSSSEPVLLQMTDDNKQTLRDFVEENMNPGGGTHFKSGFDLAFDILKNSRSCSNCNSVILMMTDGDDSSWNSAKAADVQAKRAELGCNAIMTYALGSGVSSTSRDNMKGIACDNNGIFYEVADGGNLADTMSSYFEYIASGTAYHEDVRWVMYNDFVTKTELFAGCKSAFDRSVTPPKLIGVTCTDVNVIADLETLRAQSTWSAFAAKVTAETAACYPVQLSPADIEALRLRSSGAGAVCNGLGDSSTTVVTHTCSARPNLACPTIDPESSMVANRSPDYGSTTFGGECKEGLNEELEAMIGAAVGGVVVLIVACVVCCAICGKCKEQASSLQERNAKNFVARQQQGIGGQDMEMTVQAGPAAYMQQAYPPQQQGYPMQQQGYPMQQGYSYPQQQQQQRFDTQTGQPLAQDPSAPEYGQAVVVQQGPPDYNGC</sequence>
<dbReference type="AlphaFoldDB" id="A0A9W7BHQ2"/>
<protein>
    <recommendedName>
        <fullName evidence="4">VWFA domain-containing protein</fullName>
    </recommendedName>
</protein>
<reference evidence="6" key="1">
    <citation type="journal article" date="2023" name="Commun. Biol.">
        <title>Genome analysis of Parmales, the sister group of diatoms, reveals the evolutionary specialization of diatoms from phago-mixotrophs to photoautotrophs.</title>
        <authorList>
            <person name="Ban H."/>
            <person name="Sato S."/>
            <person name="Yoshikawa S."/>
            <person name="Yamada K."/>
            <person name="Nakamura Y."/>
            <person name="Ichinomiya M."/>
            <person name="Sato N."/>
            <person name="Blanc-Mathieu R."/>
            <person name="Endo H."/>
            <person name="Kuwata A."/>
            <person name="Ogata H."/>
        </authorList>
    </citation>
    <scope>NUCLEOTIDE SEQUENCE [LARGE SCALE GENOMIC DNA]</scope>
</reference>
<dbReference type="Proteomes" id="UP001162640">
    <property type="component" value="Unassembled WGS sequence"/>
</dbReference>
<dbReference type="InterPro" id="IPR002035">
    <property type="entry name" value="VWF_A"/>
</dbReference>
<evidence type="ECO:0000256" key="3">
    <source>
        <dbReference type="SAM" id="SignalP"/>
    </source>
</evidence>
<feature type="compositionally biased region" description="Low complexity" evidence="1">
    <location>
        <begin position="755"/>
        <end position="767"/>
    </location>
</feature>
<dbReference type="PANTHER" id="PTHR10166">
    <property type="entry name" value="VOLTAGE-DEPENDENT CALCIUM CHANNEL SUBUNIT ALPHA-2/DELTA-RELATED"/>
    <property type="match status" value="1"/>
</dbReference>
<keyword evidence="2" id="KW-0812">Transmembrane</keyword>
<dbReference type="InterPro" id="IPR051173">
    <property type="entry name" value="Ca_channel_alpha-2/delta"/>
</dbReference>
<dbReference type="GO" id="GO:0005245">
    <property type="term" value="F:voltage-gated calcium channel activity"/>
    <property type="evidence" value="ECO:0007669"/>
    <property type="project" value="TreeGrafter"/>
</dbReference>
<feature type="signal peptide" evidence="3">
    <location>
        <begin position="1"/>
        <end position="24"/>
    </location>
</feature>
<evidence type="ECO:0000313" key="5">
    <source>
        <dbReference type="EMBL" id="GMH86395.1"/>
    </source>
</evidence>
<keyword evidence="2" id="KW-1133">Transmembrane helix</keyword>
<proteinExistence type="predicted"/>
<dbReference type="InterPro" id="IPR036465">
    <property type="entry name" value="vWFA_dom_sf"/>
</dbReference>
<keyword evidence="3" id="KW-0732">Signal</keyword>
<dbReference type="EMBL" id="BLQM01000375">
    <property type="protein sequence ID" value="GMH86395.1"/>
    <property type="molecule type" value="Genomic_DNA"/>
</dbReference>
<gene>
    <name evidence="5" type="ORF">TL16_g10524</name>
</gene>
<dbReference type="PROSITE" id="PS50234">
    <property type="entry name" value="VWFA"/>
    <property type="match status" value="1"/>
</dbReference>
<name>A0A9W7BHQ2_9STRA</name>
<feature type="chain" id="PRO_5040739553" description="VWFA domain-containing protein" evidence="3">
    <location>
        <begin position="25"/>
        <end position="802"/>
    </location>
</feature>
<dbReference type="PANTHER" id="PTHR10166:SF37">
    <property type="entry name" value="STOLID, ISOFORM H"/>
    <property type="match status" value="1"/>
</dbReference>
<feature type="transmembrane region" description="Helical" evidence="2">
    <location>
        <begin position="668"/>
        <end position="692"/>
    </location>
</feature>
<feature type="domain" description="VWFA" evidence="4">
    <location>
        <begin position="318"/>
        <end position="507"/>
    </location>
</feature>
<evidence type="ECO:0000256" key="1">
    <source>
        <dbReference type="SAM" id="MobiDB-lite"/>
    </source>
</evidence>
<keyword evidence="2" id="KW-0472">Membrane</keyword>
<evidence type="ECO:0000256" key="2">
    <source>
        <dbReference type="SAM" id="Phobius"/>
    </source>
</evidence>
<organism evidence="5 6">
    <name type="scientific">Triparma laevis f. inornata</name>
    <dbReference type="NCBI Taxonomy" id="1714386"/>
    <lineage>
        <taxon>Eukaryota</taxon>
        <taxon>Sar</taxon>
        <taxon>Stramenopiles</taxon>
        <taxon>Ochrophyta</taxon>
        <taxon>Bolidophyceae</taxon>
        <taxon>Parmales</taxon>
        <taxon>Triparmaceae</taxon>
        <taxon>Triparma</taxon>
    </lineage>
</organism>
<feature type="region of interest" description="Disordered" evidence="1">
    <location>
        <begin position="755"/>
        <end position="787"/>
    </location>
</feature>
<accession>A0A9W7BHQ2</accession>
<dbReference type="GO" id="GO:0005891">
    <property type="term" value="C:voltage-gated calcium channel complex"/>
    <property type="evidence" value="ECO:0007669"/>
    <property type="project" value="TreeGrafter"/>
</dbReference>
<dbReference type="SUPFAM" id="SSF53300">
    <property type="entry name" value="vWA-like"/>
    <property type="match status" value="1"/>
</dbReference>
<evidence type="ECO:0000259" key="4">
    <source>
        <dbReference type="PROSITE" id="PS50234"/>
    </source>
</evidence>
<dbReference type="Pfam" id="PF00092">
    <property type="entry name" value="VWA"/>
    <property type="match status" value="1"/>
</dbReference>
<dbReference type="Gene3D" id="3.40.50.410">
    <property type="entry name" value="von Willebrand factor, type A domain"/>
    <property type="match status" value="1"/>
</dbReference>
<evidence type="ECO:0000313" key="6">
    <source>
        <dbReference type="Proteomes" id="UP001162640"/>
    </source>
</evidence>
<comment type="caution">
    <text evidence="5">The sequence shown here is derived from an EMBL/GenBank/DDBJ whole genome shotgun (WGS) entry which is preliminary data.</text>
</comment>
<dbReference type="SMART" id="SM00327">
    <property type="entry name" value="VWA"/>
    <property type="match status" value="1"/>
</dbReference>